<evidence type="ECO:0000313" key="4">
    <source>
        <dbReference type="Proteomes" id="UP000018050"/>
    </source>
</evidence>
<evidence type="ECO:0000256" key="2">
    <source>
        <dbReference type="SAM" id="MobiDB-lite"/>
    </source>
</evidence>
<feature type="coiled-coil region" evidence="1">
    <location>
        <begin position="319"/>
        <end position="367"/>
    </location>
</feature>
<keyword evidence="1" id="KW-0175">Coiled coil</keyword>
<dbReference type="VEuPathDB" id="ToxoDB:EAH_00055260"/>
<dbReference type="Proteomes" id="UP000018050">
    <property type="component" value="Unassembled WGS sequence"/>
</dbReference>
<reference evidence="3" key="1">
    <citation type="submission" date="2013-10" db="EMBL/GenBank/DDBJ databases">
        <title>Genomic analysis of the causative agents of coccidiosis in chickens.</title>
        <authorList>
            <person name="Reid A.J."/>
            <person name="Blake D."/>
            <person name="Billington K."/>
            <person name="Browne H."/>
            <person name="Dunn M."/>
            <person name="Hung S."/>
            <person name="Kawahara F."/>
            <person name="Miranda-Saavedra D."/>
            <person name="Mourier T."/>
            <person name="Nagra H."/>
            <person name="Otto T.D."/>
            <person name="Rawlings N."/>
            <person name="Sanchez A."/>
            <person name="Sanders M."/>
            <person name="Subramaniam C."/>
            <person name="Tay Y."/>
            <person name="Dear P."/>
            <person name="Doerig C."/>
            <person name="Gruber A."/>
            <person name="Parkinson J."/>
            <person name="Shirley M."/>
            <person name="Wan K.L."/>
            <person name="Berriman M."/>
            <person name="Tomley F."/>
            <person name="Pain A."/>
        </authorList>
    </citation>
    <scope>NUCLEOTIDE SEQUENCE</scope>
    <source>
        <strain evidence="3">Houghton</strain>
    </source>
</reference>
<name>U6GQ61_EIMAC</name>
<dbReference type="GO" id="GO:0000796">
    <property type="term" value="C:condensin complex"/>
    <property type="evidence" value="ECO:0007669"/>
    <property type="project" value="TreeGrafter"/>
</dbReference>
<dbReference type="GO" id="GO:0003682">
    <property type="term" value="F:chromatin binding"/>
    <property type="evidence" value="ECO:0007669"/>
    <property type="project" value="TreeGrafter"/>
</dbReference>
<feature type="region of interest" description="Disordered" evidence="2">
    <location>
        <begin position="516"/>
        <end position="535"/>
    </location>
</feature>
<evidence type="ECO:0000256" key="1">
    <source>
        <dbReference type="SAM" id="Coils"/>
    </source>
</evidence>
<dbReference type="PANTHER" id="PTHR43941:SF1">
    <property type="entry name" value="STRUCTURAL MAINTENANCE OF CHROMOSOMES PROTEIN 2"/>
    <property type="match status" value="1"/>
</dbReference>
<feature type="non-terminal residue" evidence="3">
    <location>
        <position position="1063"/>
    </location>
</feature>
<organism evidence="3 4">
    <name type="scientific">Eimeria acervulina</name>
    <name type="common">Coccidian parasite</name>
    <dbReference type="NCBI Taxonomy" id="5801"/>
    <lineage>
        <taxon>Eukaryota</taxon>
        <taxon>Sar</taxon>
        <taxon>Alveolata</taxon>
        <taxon>Apicomplexa</taxon>
        <taxon>Conoidasida</taxon>
        <taxon>Coccidia</taxon>
        <taxon>Eucoccidiorida</taxon>
        <taxon>Eimeriorina</taxon>
        <taxon>Eimeriidae</taxon>
        <taxon>Eimeria</taxon>
    </lineage>
</organism>
<gene>
    <name evidence="3" type="ORF">EAH_00055260</name>
</gene>
<dbReference type="OrthoDB" id="348039at2759"/>
<evidence type="ECO:0000313" key="3">
    <source>
        <dbReference type="EMBL" id="CDI80739.1"/>
    </source>
</evidence>
<dbReference type="GO" id="GO:0007076">
    <property type="term" value="P:mitotic chromosome condensation"/>
    <property type="evidence" value="ECO:0007669"/>
    <property type="project" value="TreeGrafter"/>
</dbReference>
<proteinExistence type="predicted"/>
<dbReference type="RefSeq" id="XP_013249340.1">
    <property type="nucleotide sequence ID" value="XM_013393886.1"/>
</dbReference>
<reference evidence="3" key="2">
    <citation type="submission" date="2013-10" db="EMBL/GenBank/DDBJ databases">
        <authorList>
            <person name="Aslett M."/>
        </authorList>
    </citation>
    <scope>NUCLEOTIDE SEQUENCE</scope>
    <source>
        <strain evidence="3">Houghton</strain>
    </source>
</reference>
<dbReference type="EMBL" id="HG671312">
    <property type="protein sequence ID" value="CDI80739.1"/>
    <property type="molecule type" value="Genomic_DNA"/>
</dbReference>
<feature type="region of interest" description="Disordered" evidence="2">
    <location>
        <begin position="900"/>
        <end position="1042"/>
    </location>
</feature>
<feature type="compositionally biased region" description="Basic and acidic residues" evidence="2">
    <location>
        <begin position="771"/>
        <end position="780"/>
    </location>
</feature>
<dbReference type="AlphaFoldDB" id="U6GQ61"/>
<dbReference type="GO" id="GO:0000793">
    <property type="term" value="C:condensed chromosome"/>
    <property type="evidence" value="ECO:0007669"/>
    <property type="project" value="TreeGrafter"/>
</dbReference>
<dbReference type="GeneID" id="25273596"/>
<keyword evidence="4" id="KW-1185">Reference proteome</keyword>
<sequence>MEAPGGEGAPKSAIRAVDETSILPYFLDEVRRQDLHSPCTHNNIGSRDRRTLRTSASNNFGGGLSKPQEWPLAAAVERRKGSSAALALVNGETPRGGARGPISKADWLTASLESAVKSSDALPLFNHLRTLTSRLFSEDESLKKQAPRNAKMSFQQAQKGRLPCLQSLDAEDAVRLAHHLAQENSYLETFISTDARVLQSAALMKAQRELAAALQSNRRLQQQAEKDRQVIVELELRSRLFADAYAWLTSHNRMIHAKDAPALVALWRKRVAATSAAKRGPVAPEFIKDLAEAYAAVDSEGDTETASEDGREKEKEDLLAAAELREAEAVSEARQAQSRAALAEARAVAAEQQLAAAKAQLERLTSAAAASALAAAAASASLSSPTPVGEGEEHMHAALRDSEGRAKTAENECARMKTALETLQASLDRAASERQRLEQELAEAVAAAEAKLTAQAEQHAAELAQLQAEHSQVVRSFEGSVHEAEKLRRELDEVRQQCAGLSAELVAAKEKGTGEGFTNVASPGGLASPPASDISTLTSERNSYKATALRLEMDIKRLSARAAEATQLEKTVAALKEKLQAGEELKTAYEALQKEAQTLKGQLSSRQSPPVAPAGPEIPAKAIDITAITRERDALREEVAALKKQLAKLREEIEILKTQGRGLKKPPVTGPEDTSCEETTLAAAEVAEILKERNCLQERVRALEEEVEALRASATSLAQASQAPKRISSPTSTPQTSQPPQSKQHPAPTPKDRAVPISAEMSASAESGITGERDKIDKPPEVLSPCVAKVQLGPLPPASPNGVLAAAVSSADARASSPKASPATVAVLAKKVGPSAGAKALPPKIVGKTLTVAPSQGELQRPESEDSAEAALSKYAGRVVSKPVPSAFMPKVAVSPAAALSSEVTSSHGGAACQPEPQIASEGKGEAEVISTKILGPSAKKKVAPSLSSKAARPKTVPAATDLGGADTRLEDNVVAKPKTPVTKTSEPSVGMKAPGAVLDQDRKTHSGDSGVSGGDAGTPPPAAAAASENAAAKSTAASVDAAKSVGMTLPKTLAKGTKVPAP</sequence>
<accession>U6GQ61</accession>
<feature type="region of interest" description="Disordered" evidence="2">
    <location>
        <begin position="715"/>
        <end position="780"/>
    </location>
</feature>
<feature type="coiled-coil region" evidence="1">
    <location>
        <begin position="548"/>
        <end position="659"/>
    </location>
</feature>
<protein>
    <submittedName>
        <fullName evidence="3">Uncharacterized protein</fullName>
    </submittedName>
</protein>
<feature type="compositionally biased region" description="Low complexity" evidence="2">
    <location>
        <begin position="1024"/>
        <end position="1042"/>
    </location>
</feature>
<dbReference type="PANTHER" id="PTHR43941">
    <property type="entry name" value="STRUCTURAL MAINTENANCE OF CHROMOSOMES PROTEIN 2"/>
    <property type="match status" value="1"/>
</dbReference>
<feature type="coiled-coil region" evidence="1">
    <location>
        <begin position="203"/>
        <end position="237"/>
    </location>
</feature>
<feature type="compositionally biased region" description="Low complexity" evidence="2">
    <location>
        <begin position="715"/>
        <end position="742"/>
    </location>
</feature>
<dbReference type="GO" id="GO:0000785">
    <property type="term" value="C:chromatin"/>
    <property type="evidence" value="ECO:0007669"/>
    <property type="project" value="TreeGrafter"/>
</dbReference>
<feature type="coiled-coil region" evidence="1">
    <location>
        <begin position="399"/>
        <end position="511"/>
    </location>
</feature>